<dbReference type="PANTHER" id="PTHR32120">
    <property type="entry name" value="SMALL RIBOSOMAL SUBUNIT BIOGENESIS GTPASE RSGA"/>
    <property type="match status" value="1"/>
</dbReference>
<keyword evidence="3" id="KW-0378">Hydrolase</keyword>
<comment type="caution">
    <text evidence="3">Lacks conserved residue(s) required for the propagation of feature annotation.</text>
</comment>
<dbReference type="InterPro" id="IPR027417">
    <property type="entry name" value="P-loop_NTPase"/>
</dbReference>
<gene>
    <name evidence="3 6" type="primary">rsgA</name>
    <name evidence="6" type="ORF">EHS15_10915</name>
</gene>
<proteinExistence type="inferred from homology"/>
<evidence type="ECO:0000256" key="1">
    <source>
        <dbReference type="ARBA" id="ARBA00022741"/>
    </source>
</evidence>
<evidence type="ECO:0000256" key="3">
    <source>
        <dbReference type="HAMAP-Rule" id="MF_01820"/>
    </source>
</evidence>
<dbReference type="EMBL" id="RQHW01000042">
    <property type="protein sequence ID" value="TGN18922.1"/>
    <property type="molecule type" value="Genomic_DNA"/>
</dbReference>
<keyword evidence="3" id="KW-0690">Ribosome biogenesis</keyword>
<feature type="binding site" evidence="3">
    <location>
        <begin position="127"/>
        <end position="130"/>
    </location>
    <ligand>
        <name>GTP</name>
        <dbReference type="ChEBI" id="CHEBI:37565"/>
    </ligand>
</feature>
<feature type="binding site" evidence="3">
    <location>
        <begin position="178"/>
        <end position="186"/>
    </location>
    <ligand>
        <name>GTP</name>
        <dbReference type="ChEBI" id="CHEBI:37565"/>
    </ligand>
</feature>
<keyword evidence="7" id="KW-1185">Reference proteome</keyword>
<evidence type="ECO:0000313" key="6">
    <source>
        <dbReference type="EMBL" id="TGN18922.1"/>
    </source>
</evidence>
<dbReference type="RefSeq" id="WP_135760606.1">
    <property type="nucleotide sequence ID" value="NZ_RQHW01000042.1"/>
</dbReference>
<dbReference type="GO" id="GO:0042274">
    <property type="term" value="P:ribosomal small subunit biogenesis"/>
    <property type="evidence" value="ECO:0007669"/>
    <property type="project" value="UniProtKB-UniRule"/>
</dbReference>
<comment type="similarity">
    <text evidence="3">Belongs to the TRAFAC class YlqF/YawG GTPase family. RsgA subfamily.</text>
</comment>
<sequence>MGKEQFTIARIFGAYYELYSEKTSYVLAVLKGKLRLKNSEDRHPFVVGDEVYAEAGPGEEWVILSKEDRKNFLTRKSDHGDTHVLCANLDQVAILASYKDPETKDGFIDRLLVASYHTRIKPLILFTKSDLVPEEIKSLKENSYRNLGYEVMSISVENESSLEPLWDVLRGKRTFLCGNSGVGKSTLLNHLTKKSVQKTNQISGTTRKGKHTTTNSLAVFLEENTVIIDSPGVKEWGILHLTKQELLESFPELQGAQEKCESSYCCDLGPQCNMLSHFEENLTESRKKSLESMFESLEKPHRVTRRDHWSRAVTKRY</sequence>
<dbReference type="NCBIfam" id="TIGR00157">
    <property type="entry name" value="ribosome small subunit-dependent GTPase A"/>
    <property type="match status" value="1"/>
</dbReference>
<comment type="function">
    <text evidence="3">One of several proteins that assist in the late maturation steps of the functional core of the 30S ribosomal subunit. Helps release RbfA from mature subunits. May play a role in the assembly of ribosomal proteins into the subunit. Circularly permuted GTPase that catalyzes slow GTP hydrolysis, GTPase activity is stimulated by the 30S ribosomal subunit.</text>
</comment>
<dbReference type="GO" id="GO:0005525">
    <property type="term" value="F:GTP binding"/>
    <property type="evidence" value="ECO:0007669"/>
    <property type="project" value="UniProtKB-UniRule"/>
</dbReference>
<dbReference type="Gene3D" id="3.40.50.300">
    <property type="entry name" value="P-loop containing nucleotide triphosphate hydrolases"/>
    <property type="match status" value="1"/>
</dbReference>
<dbReference type="OrthoDB" id="9809485at2"/>
<dbReference type="Proteomes" id="UP000298058">
    <property type="component" value="Unassembled WGS sequence"/>
</dbReference>
<feature type="domain" description="EngC GTPase" evidence="4">
    <location>
        <begin position="87"/>
        <end position="234"/>
    </location>
</feature>
<dbReference type="SUPFAM" id="SSF52540">
    <property type="entry name" value="P-loop containing nucleoside triphosphate hydrolases"/>
    <property type="match status" value="1"/>
</dbReference>
<keyword evidence="3" id="KW-0694">RNA-binding</keyword>
<comment type="subunit">
    <text evidence="3">Monomer. Associates with 30S ribosomal subunit, binds 16S rRNA.</text>
</comment>
<dbReference type="Pfam" id="PF03193">
    <property type="entry name" value="RsgA_GTPase"/>
    <property type="match status" value="1"/>
</dbReference>
<protein>
    <recommendedName>
        <fullName evidence="3">Small ribosomal subunit biogenesis GTPase RsgA</fullName>
        <ecNumber evidence="3">3.6.1.-</ecNumber>
    </recommendedName>
</protein>
<comment type="caution">
    <text evidence="6">The sequence shown here is derived from an EMBL/GenBank/DDBJ whole genome shotgun (WGS) entry which is preliminary data.</text>
</comment>
<dbReference type="PROSITE" id="PS50936">
    <property type="entry name" value="ENGC_GTPASE"/>
    <property type="match status" value="1"/>
</dbReference>
<keyword evidence="1 3" id="KW-0547">Nucleotide-binding</keyword>
<keyword evidence="3" id="KW-0699">rRNA-binding</keyword>
<evidence type="ECO:0000313" key="7">
    <source>
        <dbReference type="Proteomes" id="UP000298058"/>
    </source>
</evidence>
<dbReference type="GO" id="GO:0019843">
    <property type="term" value="F:rRNA binding"/>
    <property type="evidence" value="ECO:0007669"/>
    <property type="project" value="UniProtKB-KW"/>
</dbReference>
<dbReference type="GO" id="GO:0005737">
    <property type="term" value="C:cytoplasm"/>
    <property type="evidence" value="ECO:0007669"/>
    <property type="project" value="UniProtKB-SubCell"/>
</dbReference>
<organism evidence="6 7">
    <name type="scientific">Leptospira idonii</name>
    <dbReference type="NCBI Taxonomy" id="1193500"/>
    <lineage>
        <taxon>Bacteria</taxon>
        <taxon>Pseudomonadati</taxon>
        <taxon>Spirochaetota</taxon>
        <taxon>Spirochaetia</taxon>
        <taxon>Leptospirales</taxon>
        <taxon>Leptospiraceae</taxon>
        <taxon>Leptospira</taxon>
    </lineage>
</organism>
<dbReference type="AlphaFoldDB" id="A0A4R9LYW7"/>
<evidence type="ECO:0000259" key="5">
    <source>
        <dbReference type="PROSITE" id="PS51721"/>
    </source>
</evidence>
<accession>A0A4R9LYW7</accession>
<comment type="subcellular location">
    <subcellularLocation>
        <location evidence="3">Cytoplasm</location>
    </subcellularLocation>
</comment>
<evidence type="ECO:0000256" key="2">
    <source>
        <dbReference type="ARBA" id="ARBA00023134"/>
    </source>
</evidence>
<name>A0A4R9LYW7_9LEPT</name>
<dbReference type="InterPro" id="IPR004881">
    <property type="entry name" value="Ribosome_biogen_GTPase_RsgA"/>
</dbReference>
<dbReference type="CDD" id="cd01854">
    <property type="entry name" value="YjeQ_EngC"/>
    <property type="match status" value="1"/>
</dbReference>
<reference evidence="6" key="1">
    <citation type="journal article" date="2019" name="PLoS Negl. Trop. Dis.">
        <title>Revisiting the worldwide diversity of Leptospira species in the environment.</title>
        <authorList>
            <person name="Vincent A.T."/>
            <person name="Schiettekatte O."/>
            <person name="Bourhy P."/>
            <person name="Veyrier F.J."/>
            <person name="Picardeau M."/>
        </authorList>
    </citation>
    <scope>NUCLEOTIDE SEQUENCE [LARGE SCALE GENOMIC DNA]</scope>
    <source>
        <strain evidence="6">201300427</strain>
    </source>
</reference>
<dbReference type="GO" id="GO:0003924">
    <property type="term" value="F:GTPase activity"/>
    <property type="evidence" value="ECO:0007669"/>
    <property type="project" value="UniProtKB-UniRule"/>
</dbReference>
<dbReference type="PROSITE" id="PS51721">
    <property type="entry name" value="G_CP"/>
    <property type="match status" value="1"/>
</dbReference>
<evidence type="ECO:0000259" key="4">
    <source>
        <dbReference type="PROSITE" id="PS50936"/>
    </source>
</evidence>
<feature type="domain" description="CP-type G" evidence="5">
    <location>
        <begin position="70"/>
        <end position="236"/>
    </location>
</feature>
<dbReference type="InterPro" id="IPR010914">
    <property type="entry name" value="RsgA_GTPase_dom"/>
</dbReference>
<dbReference type="EC" id="3.6.1.-" evidence="3"/>
<keyword evidence="3" id="KW-0963">Cytoplasm</keyword>
<dbReference type="PANTHER" id="PTHR32120:SF11">
    <property type="entry name" value="SMALL RIBOSOMAL SUBUNIT BIOGENESIS GTPASE RSGA 1, MITOCHONDRIAL-RELATED"/>
    <property type="match status" value="1"/>
</dbReference>
<dbReference type="InterPro" id="IPR030378">
    <property type="entry name" value="G_CP_dom"/>
</dbReference>
<keyword evidence="2 3" id="KW-0342">GTP-binding</keyword>
<dbReference type="HAMAP" id="MF_01820">
    <property type="entry name" value="GTPase_RsgA"/>
    <property type="match status" value="1"/>
</dbReference>